<protein>
    <submittedName>
        <fullName evidence="2">Uncharacterized protein</fullName>
    </submittedName>
</protein>
<dbReference type="AlphaFoldDB" id="A0A0G3GUI1"/>
<dbReference type="KEGG" id="cei:CEPID_06600"/>
<evidence type="ECO:0000313" key="3">
    <source>
        <dbReference type="Proteomes" id="UP000035368"/>
    </source>
</evidence>
<proteinExistence type="predicted"/>
<dbReference type="OrthoDB" id="4412029at2"/>
<dbReference type="InterPro" id="IPR046498">
    <property type="entry name" value="Rv1476-like"/>
</dbReference>
<reference evidence="2 3" key="1">
    <citation type="submission" date="2015-05" db="EMBL/GenBank/DDBJ databases">
        <title>Complete genome sequence of Corynebacterium epidermidicanis DSM 45586, isolated from the skin of a dog suffering from pruritus.</title>
        <authorList>
            <person name="Ruckert C."/>
            <person name="Albersmeier A."/>
            <person name="Winkler A."/>
            <person name="Tauch A."/>
        </authorList>
    </citation>
    <scope>NUCLEOTIDE SEQUENCE [LARGE SCALE GENOMIC DNA]</scope>
    <source>
        <strain evidence="2 3">DSM 45586</strain>
    </source>
</reference>
<keyword evidence="1" id="KW-0472">Membrane</keyword>
<gene>
    <name evidence="2" type="ORF">CEPID_06600</name>
</gene>
<organism evidence="2 3">
    <name type="scientific">Corynebacterium epidermidicanis</name>
    <dbReference type="NCBI Taxonomy" id="1050174"/>
    <lineage>
        <taxon>Bacteria</taxon>
        <taxon>Bacillati</taxon>
        <taxon>Actinomycetota</taxon>
        <taxon>Actinomycetes</taxon>
        <taxon>Mycobacteriales</taxon>
        <taxon>Corynebacteriaceae</taxon>
        <taxon>Corynebacterium</taxon>
    </lineage>
</organism>
<dbReference type="PATRIC" id="fig|1050174.4.peg.1331"/>
<name>A0A0G3GUI1_9CORY</name>
<accession>A0A0G3GUI1</accession>
<dbReference type="RefSeq" id="WP_052843413.1">
    <property type="nucleotide sequence ID" value="NZ_CP011541.1"/>
</dbReference>
<dbReference type="Proteomes" id="UP000035368">
    <property type="component" value="Chromosome"/>
</dbReference>
<evidence type="ECO:0000256" key="1">
    <source>
        <dbReference type="SAM" id="Phobius"/>
    </source>
</evidence>
<dbReference type="Pfam" id="PF20381">
    <property type="entry name" value="Rv1476"/>
    <property type="match status" value="1"/>
</dbReference>
<sequence length="174" mass="19007">MIPADVDVDTLRAELAVDNVAINDLGRQYPQMEAELIDVSRHAADSGFGKTGIVILDETPKMPTDVRDIAQELLNTTDYSAIIVRTPATGSVVSRNHSRAVLESAQWHFLDDPSFSRGARTMIDMVNETSYSWAGINLIIAAIVLLAIAAVIFSFMQGRPEATQTGGRHLRPSR</sequence>
<feature type="transmembrane region" description="Helical" evidence="1">
    <location>
        <begin position="131"/>
        <end position="155"/>
    </location>
</feature>
<dbReference type="EMBL" id="CP011541">
    <property type="protein sequence ID" value="AKK03178.1"/>
    <property type="molecule type" value="Genomic_DNA"/>
</dbReference>
<keyword evidence="1" id="KW-1133">Transmembrane helix</keyword>
<dbReference type="STRING" id="1050174.CEPID_06600"/>
<evidence type="ECO:0000313" key="2">
    <source>
        <dbReference type="EMBL" id="AKK03178.1"/>
    </source>
</evidence>
<keyword evidence="1" id="KW-0812">Transmembrane</keyword>
<keyword evidence="3" id="KW-1185">Reference proteome</keyword>